<evidence type="ECO:0000313" key="2">
    <source>
        <dbReference type="EMBL" id="KAJ5525548.1"/>
    </source>
</evidence>
<reference evidence="2 3" key="1">
    <citation type="journal article" date="2023" name="IMA Fungus">
        <title>Comparative genomic study of the Penicillium genus elucidates a diverse pangenome and 15 lateral gene transfer events.</title>
        <authorList>
            <person name="Petersen C."/>
            <person name="Sorensen T."/>
            <person name="Nielsen M.R."/>
            <person name="Sondergaard T.E."/>
            <person name="Sorensen J.L."/>
            <person name="Fitzpatrick D.A."/>
            <person name="Frisvad J.C."/>
            <person name="Nielsen K.L."/>
        </authorList>
    </citation>
    <scope>NUCLEOTIDE SEQUENCE [LARGE SCALE GENOMIC DNA]</scope>
    <source>
        <strain evidence="2 3">IBT 35679</strain>
    </source>
</reference>
<dbReference type="EMBL" id="JAQIZZ010000008">
    <property type="protein sequence ID" value="KAJ5525548.1"/>
    <property type="molecule type" value="Genomic_DNA"/>
</dbReference>
<organism evidence="2 3">
    <name type="scientific">Penicillium frequentans</name>
    <dbReference type="NCBI Taxonomy" id="3151616"/>
    <lineage>
        <taxon>Eukaryota</taxon>
        <taxon>Fungi</taxon>
        <taxon>Dikarya</taxon>
        <taxon>Ascomycota</taxon>
        <taxon>Pezizomycotina</taxon>
        <taxon>Eurotiomycetes</taxon>
        <taxon>Eurotiomycetidae</taxon>
        <taxon>Eurotiales</taxon>
        <taxon>Aspergillaceae</taxon>
        <taxon>Penicillium</taxon>
    </lineage>
</organism>
<dbReference type="AlphaFoldDB" id="A0AAD6CLY3"/>
<protein>
    <submittedName>
        <fullName evidence="2">Uncharacterized protein</fullName>
    </submittedName>
</protein>
<accession>A0AAD6CLY3</accession>
<keyword evidence="3" id="KW-1185">Reference proteome</keyword>
<name>A0AAD6CLY3_9EURO</name>
<keyword evidence="1" id="KW-0732">Signal</keyword>
<comment type="caution">
    <text evidence="2">The sequence shown here is derived from an EMBL/GenBank/DDBJ whole genome shotgun (WGS) entry which is preliminary data.</text>
</comment>
<feature type="chain" id="PRO_5042259525" evidence="1">
    <location>
        <begin position="19"/>
        <end position="104"/>
    </location>
</feature>
<gene>
    <name evidence="2" type="ORF">N7494_012198</name>
</gene>
<evidence type="ECO:0000313" key="3">
    <source>
        <dbReference type="Proteomes" id="UP001220324"/>
    </source>
</evidence>
<proteinExistence type="predicted"/>
<evidence type="ECO:0000256" key="1">
    <source>
        <dbReference type="SAM" id="SignalP"/>
    </source>
</evidence>
<feature type="signal peptide" evidence="1">
    <location>
        <begin position="1"/>
        <end position="18"/>
    </location>
</feature>
<dbReference type="Proteomes" id="UP001220324">
    <property type="component" value="Unassembled WGS sequence"/>
</dbReference>
<sequence length="104" mass="11460">MMSYKILALALLSCTVSAATNKDPATLYSQEQCSGKEIEIKADNTCVLLPVGSRKNINGAKLPEDVVCDFYTDEKCQEPLWIGMEDPGDCSFSELEIQNKTMFA</sequence>